<proteinExistence type="inferred from homology"/>
<dbReference type="InterPro" id="IPR028081">
    <property type="entry name" value="Leu-bd"/>
</dbReference>
<gene>
    <name evidence="5" type="ORF">EV668_0218</name>
</gene>
<keyword evidence="3" id="KW-0029">Amino-acid transport</keyword>
<dbReference type="OrthoDB" id="5794591at2"/>
<dbReference type="Gene3D" id="3.40.50.2300">
    <property type="match status" value="2"/>
</dbReference>
<keyword evidence="3" id="KW-0813">Transport</keyword>
<name>A0A4R7C4M9_9HYPH</name>
<dbReference type="PANTHER" id="PTHR30483">
    <property type="entry name" value="LEUCINE-SPECIFIC-BINDING PROTEIN"/>
    <property type="match status" value="1"/>
</dbReference>
<accession>A0A4R7C4M9</accession>
<evidence type="ECO:0000256" key="1">
    <source>
        <dbReference type="ARBA" id="ARBA00010062"/>
    </source>
</evidence>
<evidence type="ECO:0000313" key="5">
    <source>
        <dbReference type="EMBL" id="TDR92973.1"/>
    </source>
</evidence>
<dbReference type="SUPFAM" id="SSF53822">
    <property type="entry name" value="Periplasmic binding protein-like I"/>
    <property type="match status" value="1"/>
</dbReference>
<dbReference type="InterPro" id="IPR051010">
    <property type="entry name" value="BCAA_transport"/>
</dbReference>
<dbReference type="Proteomes" id="UP000295122">
    <property type="component" value="Unassembled WGS sequence"/>
</dbReference>
<evidence type="ECO:0000256" key="2">
    <source>
        <dbReference type="ARBA" id="ARBA00022729"/>
    </source>
</evidence>
<comment type="similarity">
    <text evidence="1">Belongs to the leucine-binding protein family.</text>
</comment>
<evidence type="ECO:0000313" key="6">
    <source>
        <dbReference type="Proteomes" id="UP000295122"/>
    </source>
</evidence>
<dbReference type="Pfam" id="PF13458">
    <property type="entry name" value="Peripla_BP_6"/>
    <property type="match status" value="1"/>
</dbReference>
<organism evidence="5 6">
    <name type="scientific">Enterovirga rhinocerotis</name>
    <dbReference type="NCBI Taxonomy" id="1339210"/>
    <lineage>
        <taxon>Bacteria</taxon>
        <taxon>Pseudomonadati</taxon>
        <taxon>Pseudomonadota</taxon>
        <taxon>Alphaproteobacteria</taxon>
        <taxon>Hyphomicrobiales</taxon>
        <taxon>Methylobacteriaceae</taxon>
        <taxon>Enterovirga</taxon>
    </lineage>
</organism>
<evidence type="ECO:0000256" key="3">
    <source>
        <dbReference type="ARBA" id="ARBA00022970"/>
    </source>
</evidence>
<dbReference type="EMBL" id="SNZR01000011">
    <property type="protein sequence ID" value="TDR92973.1"/>
    <property type="molecule type" value="Genomic_DNA"/>
</dbReference>
<dbReference type="CDD" id="cd06327">
    <property type="entry name" value="PBP1_SBP-like"/>
    <property type="match status" value="1"/>
</dbReference>
<feature type="domain" description="Leucine-binding protein" evidence="4">
    <location>
        <begin position="40"/>
        <end position="377"/>
    </location>
</feature>
<sequence length="417" mass="44100">MSLRSWSGNRRVPRLVRAGVFGILLWAGGAAASEPSRRLPVTIGVLTDMNGPFSDQVGRGSVVAAELAAEDFAREDESLAVTIVSADHQNKPDIGLAIARRWIDTENVAAIVDLPHSGVALGVAHLMRERDRVALASSSMTSDLTGKACAPTTVQWVTDTWAQGRGTVAALAGDGLSAWYFLTVDYALGHALERDATAALAATGGSVSGATRQPLGTADFSSSLLRARSSGAQVLALASTGADMIAAIKQAGEFGLTPGLTIAPLFIQLSDIHALGLETAQKLRFVASFYWDLDDATRAWSRRWGERMGGRMPTEDHAGVYSATLAYLRAVRRSGTVEGARVVAAMKAAPIDDPLFGRTIIRADGRAVHDVHVFEVKRPAQSRGPYDYSVRTGTIPGAEAFRPLAAGECPLVRGSNP</sequence>
<keyword evidence="2" id="KW-0732">Signal</keyword>
<keyword evidence="6" id="KW-1185">Reference proteome</keyword>
<dbReference type="InterPro" id="IPR028082">
    <property type="entry name" value="Peripla_BP_I"/>
</dbReference>
<protein>
    <submittedName>
        <fullName evidence="5">Branched-chain amino acid transport system substrate-binding protein</fullName>
    </submittedName>
</protein>
<reference evidence="5 6" key="1">
    <citation type="submission" date="2019-03" db="EMBL/GenBank/DDBJ databases">
        <title>Genomic Encyclopedia of Type Strains, Phase IV (KMG-IV): sequencing the most valuable type-strain genomes for metagenomic binning, comparative biology and taxonomic classification.</title>
        <authorList>
            <person name="Goeker M."/>
        </authorList>
    </citation>
    <scope>NUCLEOTIDE SEQUENCE [LARGE SCALE GENOMIC DNA]</scope>
    <source>
        <strain evidence="5 6">DSM 25903</strain>
    </source>
</reference>
<dbReference type="PANTHER" id="PTHR30483:SF6">
    <property type="entry name" value="PERIPLASMIC BINDING PROTEIN OF ABC TRANSPORTER FOR NATURAL AMINO ACIDS"/>
    <property type="match status" value="1"/>
</dbReference>
<comment type="caution">
    <text evidence="5">The sequence shown here is derived from an EMBL/GenBank/DDBJ whole genome shotgun (WGS) entry which is preliminary data.</text>
</comment>
<dbReference type="AlphaFoldDB" id="A0A4R7C4M9"/>
<dbReference type="GO" id="GO:0006865">
    <property type="term" value="P:amino acid transport"/>
    <property type="evidence" value="ECO:0007669"/>
    <property type="project" value="UniProtKB-KW"/>
</dbReference>
<evidence type="ECO:0000259" key="4">
    <source>
        <dbReference type="Pfam" id="PF13458"/>
    </source>
</evidence>